<dbReference type="EMBL" id="PDLM01000012">
    <property type="protein sequence ID" value="RDW64773.1"/>
    <property type="molecule type" value="Genomic_DNA"/>
</dbReference>
<gene>
    <name evidence="6" type="ORF">BP6252_10424</name>
</gene>
<comment type="function">
    <text evidence="3">Required for the function of coenzyme Q in the respiratory chain. May serve as a chaperone or may be involved in the transport of Q6 from its site of synthesis to the catalytic sites of the respiratory complexes.</text>
</comment>
<reference evidence="6 7" key="1">
    <citation type="journal article" date="2018" name="IMA Fungus">
        <title>IMA Genome-F 9: Draft genome sequence of Annulohypoxylon stygium, Aspergillus mulundensis, Berkeleyomyces basicola (syn. Thielaviopsis basicola), Ceratocystis smalleyi, two Cercospora beticola strains, Coleophoma cylindrospora, Fusarium fracticaudum, Phialophora cf. hyalina, and Morchella septimelata.</title>
        <authorList>
            <person name="Wingfield B.D."/>
            <person name="Bills G.F."/>
            <person name="Dong Y."/>
            <person name="Huang W."/>
            <person name="Nel W.J."/>
            <person name="Swalarsk-Parry B.S."/>
            <person name="Vaghefi N."/>
            <person name="Wilken P.M."/>
            <person name="An Z."/>
            <person name="de Beer Z.W."/>
            <person name="De Vos L."/>
            <person name="Chen L."/>
            <person name="Duong T.A."/>
            <person name="Gao Y."/>
            <person name="Hammerbacher A."/>
            <person name="Kikkert J.R."/>
            <person name="Li Y."/>
            <person name="Li H."/>
            <person name="Li K."/>
            <person name="Li Q."/>
            <person name="Liu X."/>
            <person name="Ma X."/>
            <person name="Naidoo K."/>
            <person name="Pethybridge S.J."/>
            <person name="Sun J."/>
            <person name="Steenkamp E.T."/>
            <person name="van der Nest M.A."/>
            <person name="van Wyk S."/>
            <person name="Wingfield M.J."/>
            <person name="Xiong C."/>
            <person name="Yue Q."/>
            <person name="Zhang X."/>
        </authorList>
    </citation>
    <scope>NUCLEOTIDE SEQUENCE [LARGE SCALE GENOMIC DNA]</scope>
    <source>
        <strain evidence="6 7">BP6252</strain>
    </source>
</reference>
<organism evidence="6 7">
    <name type="scientific">Coleophoma cylindrospora</name>
    <dbReference type="NCBI Taxonomy" id="1849047"/>
    <lineage>
        <taxon>Eukaryota</taxon>
        <taxon>Fungi</taxon>
        <taxon>Dikarya</taxon>
        <taxon>Ascomycota</taxon>
        <taxon>Pezizomycotina</taxon>
        <taxon>Leotiomycetes</taxon>
        <taxon>Helotiales</taxon>
        <taxon>Dermateaceae</taxon>
        <taxon>Coleophoma</taxon>
    </lineage>
</organism>
<name>A0A3D8QSH3_9HELO</name>
<keyword evidence="7" id="KW-1185">Reference proteome</keyword>
<evidence type="ECO:0000259" key="5">
    <source>
        <dbReference type="Pfam" id="PF03364"/>
    </source>
</evidence>
<proteinExistence type="inferred from homology"/>
<protein>
    <submittedName>
        <fullName evidence="6">Cyclase family protein</fullName>
    </submittedName>
</protein>
<dbReference type="OrthoDB" id="292693at2759"/>
<dbReference type="Pfam" id="PF03364">
    <property type="entry name" value="Polyketide_cyc"/>
    <property type="match status" value="1"/>
</dbReference>
<dbReference type="GO" id="GO:0048039">
    <property type="term" value="F:ubiquinone binding"/>
    <property type="evidence" value="ECO:0007669"/>
    <property type="project" value="InterPro"/>
</dbReference>
<evidence type="ECO:0000313" key="6">
    <source>
        <dbReference type="EMBL" id="RDW64773.1"/>
    </source>
</evidence>
<dbReference type="InterPro" id="IPR023393">
    <property type="entry name" value="START-like_dom_sf"/>
</dbReference>
<dbReference type="InterPro" id="IPR044996">
    <property type="entry name" value="COQ10-like"/>
</dbReference>
<feature type="region of interest" description="Disordered" evidence="4">
    <location>
        <begin position="222"/>
        <end position="243"/>
    </location>
</feature>
<evidence type="ECO:0000256" key="1">
    <source>
        <dbReference type="ARBA" id="ARBA00006885"/>
    </source>
</evidence>
<evidence type="ECO:0000313" key="7">
    <source>
        <dbReference type="Proteomes" id="UP000256645"/>
    </source>
</evidence>
<dbReference type="STRING" id="1849047.A0A3D8QSH3"/>
<dbReference type="Gene3D" id="3.30.530.20">
    <property type="match status" value="1"/>
</dbReference>
<dbReference type="PANTHER" id="PTHR12901">
    <property type="entry name" value="SPERM PROTEIN HOMOLOG"/>
    <property type="match status" value="1"/>
</dbReference>
<comment type="similarity">
    <text evidence="1">Belongs to the COQ10 family.</text>
</comment>
<comment type="subunit">
    <text evidence="2">Interacts with coenzyme Q.</text>
</comment>
<accession>A0A3D8QSH3</accession>
<evidence type="ECO:0000256" key="4">
    <source>
        <dbReference type="SAM" id="MobiDB-lite"/>
    </source>
</evidence>
<evidence type="ECO:0000256" key="2">
    <source>
        <dbReference type="ARBA" id="ARBA00011814"/>
    </source>
</evidence>
<dbReference type="AlphaFoldDB" id="A0A3D8QSH3"/>
<sequence length="243" mass="26984">MFRTLRPRSALRTIKTCERSFITFPGTEPQHLTATRILPYPSSKLYNIVADIDSYSEFLPYCIGSKVTKWSNPDQNGKRWPAEADLSVGWGGYEETFTSKNFCVPDSIVEALGGSATTTLPKSDLPNYIAIDTPGPPNTTFSSLSTRWTLRPFHYKPPPLQGNPRTDNTNEDAREQTEVHLVLDFEFKNPIYAALSKAVAPKVAGMMIEAFEKRARQLLDGPGARVSGRDPLGEHFAGNKMGL</sequence>
<dbReference type="Proteomes" id="UP000256645">
    <property type="component" value="Unassembled WGS sequence"/>
</dbReference>
<dbReference type="GO" id="GO:0045333">
    <property type="term" value="P:cellular respiration"/>
    <property type="evidence" value="ECO:0007669"/>
    <property type="project" value="InterPro"/>
</dbReference>
<comment type="caution">
    <text evidence="6">The sequence shown here is derived from an EMBL/GenBank/DDBJ whole genome shotgun (WGS) entry which is preliminary data.</text>
</comment>
<feature type="domain" description="Coenzyme Q-binding protein COQ10 START" evidence="5">
    <location>
        <begin position="38"/>
        <end position="212"/>
    </location>
</feature>
<dbReference type="InterPro" id="IPR005031">
    <property type="entry name" value="COQ10_START"/>
</dbReference>
<dbReference type="CDD" id="cd07813">
    <property type="entry name" value="COQ10p_like"/>
    <property type="match status" value="1"/>
</dbReference>
<dbReference type="PANTHER" id="PTHR12901:SF10">
    <property type="entry name" value="COENZYME Q-BINDING PROTEIN COQ10, MITOCHONDRIAL"/>
    <property type="match status" value="1"/>
</dbReference>
<dbReference type="SUPFAM" id="SSF55961">
    <property type="entry name" value="Bet v1-like"/>
    <property type="match status" value="1"/>
</dbReference>
<evidence type="ECO:0000256" key="3">
    <source>
        <dbReference type="ARBA" id="ARBA00024947"/>
    </source>
</evidence>
<dbReference type="GO" id="GO:0005739">
    <property type="term" value="C:mitochondrion"/>
    <property type="evidence" value="ECO:0007669"/>
    <property type="project" value="TreeGrafter"/>
</dbReference>